<dbReference type="Proteomes" id="UP000663828">
    <property type="component" value="Unassembled WGS sequence"/>
</dbReference>
<keyword evidence="6 9" id="KW-1133">Transmembrane helix</keyword>
<dbReference type="OrthoDB" id="10042911at2759"/>
<dbReference type="PANTHER" id="PTHR31503:SF22">
    <property type="entry name" value="VACUOLAR CALCIUM ION TRANSPORTER"/>
    <property type="match status" value="1"/>
</dbReference>
<feature type="transmembrane region" description="Helical" evidence="9">
    <location>
        <begin position="105"/>
        <end position="126"/>
    </location>
</feature>
<organism evidence="12 13">
    <name type="scientific">Adineta ricciae</name>
    <name type="common">Rotifer</name>
    <dbReference type="NCBI Taxonomy" id="249248"/>
    <lineage>
        <taxon>Eukaryota</taxon>
        <taxon>Metazoa</taxon>
        <taxon>Spiralia</taxon>
        <taxon>Gnathifera</taxon>
        <taxon>Rotifera</taxon>
        <taxon>Eurotatoria</taxon>
        <taxon>Bdelloidea</taxon>
        <taxon>Adinetida</taxon>
        <taxon>Adinetidae</taxon>
        <taxon>Adineta</taxon>
    </lineage>
</organism>
<evidence type="ECO:0000256" key="9">
    <source>
        <dbReference type="SAM" id="Phobius"/>
    </source>
</evidence>
<dbReference type="AlphaFoldDB" id="A0A815W338"/>
<dbReference type="Proteomes" id="UP000663852">
    <property type="component" value="Unassembled WGS sequence"/>
</dbReference>
<feature type="transmembrane region" description="Helical" evidence="9">
    <location>
        <begin position="297"/>
        <end position="316"/>
    </location>
</feature>
<dbReference type="InterPro" id="IPR004713">
    <property type="entry name" value="CaH_exchang"/>
</dbReference>
<keyword evidence="13" id="KW-1185">Reference proteome</keyword>
<evidence type="ECO:0000256" key="6">
    <source>
        <dbReference type="ARBA" id="ARBA00022989"/>
    </source>
</evidence>
<evidence type="ECO:0000256" key="7">
    <source>
        <dbReference type="ARBA" id="ARBA00023065"/>
    </source>
</evidence>
<feature type="transmembrane region" description="Helical" evidence="9">
    <location>
        <begin position="17"/>
        <end position="34"/>
    </location>
</feature>
<sequence length="408" mass="44615">MNSLVNYIRSTSLRNRIFFGLSICCPIAFIFKYYFSENPTLIFCTAIVAIVPLAAFATEATESVAQYCGNFFGGFLNSGLGNVAELIFTVVALRKGLINVVKASILGAVTSNVCVGVGLALFFGGLRYKEQTFGEKLAGINAASLICLTIVILCPSALKISLGSNVMTSTTMSRFSYVSALILFLLGIVNIVFAWKTHSYLYIADIKRQSDTKRRVHTALSMMALDRSPSILNSPIDHEPIIEIDSKKPIQIYLLIKDISSLIITTTLIVCLCQFIVDSLEGAIAQLHISSSFTAAIILPLVSAIIEFVTCISCALKNKIELSMSQNVRCQFHVFLILLLKKTKAIAVTQNSTSQILCFIAPITLAASNFIFYEKPNGEPNVILDFDFKPYDLISTVFSVAICKPRAV</sequence>
<dbReference type="EMBL" id="CAJNOJ010000053">
    <property type="protein sequence ID" value="CAF0973431.1"/>
    <property type="molecule type" value="Genomic_DNA"/>
</dbReference>
<keyword evidence="4" id="KW-0109">Calcium transport</keyword>
<evidence type="ECO:0000256" key="3">
    <source>
        <dbReference type="ARBA" id="ARBA00022449"/>
    </source>
</evidence>
<dbReference type="GO" id="GO:0015369">
    <property type="term" value="F:calcium:proton antiporter activity"/>
    <property type="evidence" value="ECO:0007669"/>
    <property type="project" value="TreeGrafter"/>
</dbReference>
<keyword evidence="2" id="KW-0813">Transport</keyword>
<feature type="transmembrane region" description="Helical" evidence="9">
    <location>
        <begin position="70"/>
        <end position="93"/>
    </location>
</feature>
<evidence type="ECO:0000313" key="13">
    <source>
        <dbReference type="Proteomes" id="UP000663828"/>
    </source>
</evidence>
<feature type="domain" description="Sodium/calcium exchanger membrane region" evidence="10">
    <location>
        <begin position="261"/>
        <end position="325"/>
    </location>
</feature>
<comment type="subcellular location">
    <subcellularLocation>
        <location evidence="1">Endomembrane system</location>
        <topology evidence="1">Multi-pass membrane protein</topology>
    </subcellularLocation>
</comment>
<evidence type="ECO:0000313" key="12">
    <source>
        <dbReference type="EMBL" id="CAF1540028.1"/>
    </source>
</evidence>
<feature type="transmembrane region" description="Helical" evidence="9">
    <location>
        <begin position="254"/>
        <end position="277"/>
    </location>
</feature>
<feature type="transmembrane region" description="Helical" evidence="9">
    <location>
        <begin position="178"/>
        <end position="195"/>
    </location>
</feature>
<accession>A0A815W338</accession>
<dbReference type="Pfam" id="PF01699">
    <property type="entry name" value="Na_Ca_ex"/>
    <property type="match status" value="2"/>
</dbReference>
<evidence type="ECO:0000256" key="2">
    <source>
        <dbReference type="ARBA" id="ARBA00022448"/>
    </source>
</evidence>
<dbReference type="GO" id="GO:0012505">
    <property type="term" value="C:endomembrane system"/>
    <property type="evidence" value="ECO:0007669"/>
    <property type="project" value="UniProtKB-SubCell"/>
</dbReference>
<proteinExistence type="predicted"/>
<evidence type="ECO:0000256" key="5">
    <source>
        <dbReference type="ARBA" id="ARBA00022692"/>
    </source>
</evidence>
<dbReference type="Gene3D" id="1.20.1420.30">
    <property type="entry name" value="NCX, central ion-binding region"/>
    <property type="match status" value="1"/>
</dbReference>
<feature type="transmembrane region" description="Helical" evidence="9">
    <location>
        <begin position="40"/>
        <end position="58"/>
    </location>
</feature>
<dbReference type="EMBL" id="CAJNOR010005010">
    <property type="protein sequence ID" value="CAF1540028.1"/>
    <property type="molecule type" value="Genomic_DNA"/>
</dbReference>
<evidence type="ECO:0000313" key="11">
    <source>
        <dbReference type="EMBL" id="CAF0973431.1"/>
    </source>
</evidence>
<keyword evidence="8 9" id="KW-0472">Membrane</keyword>
<gene>
    <name evidence="11" type="ORF">EDS130_LOCUS13488</name>
    <name evidence="12" type="ORF">XAT740_LOCUS42111</name>
</gene>
<keyword evidence="7" id="KW-0406">Ion transport</keyword>
<evidence type="ECO:0000256" key="4">
    <source>
        <dbReference type="ARBA" id="ARBA00022568"/>
    </source>
</evidence>
<protein>
    <recommendedName>
        <fullName evidence="10">Sodium/calcium exchanger membrane region domain-containing protein</fullName>
    </recommendedName>
</protein>
<reference evidence="12" key="1">
    <citation type="submission" date="2021-02" db="EMBL/GenBank/DDBJ databases">
        <authorList>
            <person name="Nowell W R."/>
        </authorList>
    </citation>
    <scope>NUCLEOTIDE SEQUENCE</scope>
</reference>
<name>A0A815W338_ADIRI</name>
<dbReference type="GO" id="GO:0006874">
    <property type="term" value="P:intracellular calcium ion homeostasis"/>
    <property type="evidence" value="ECO:0007669"/>
    <property type="project" value="TreeGrafter"/>
</dbReference>
<evidence type="ECO:0000256" key="1">
    <source>
        <dbReference type="ARBA" id="ARBA00004127"/>
    </source>
</evidence>
<evidence type="ECO:0000259" key="10">
    <source>
        <dbReference type="Pfam" id="PF01699"/>
    </source>
</evidence>
<dbReference type="GO" id="GO:0005774">
    <property type="term" value="C:vacuolar membrane"/>
    <property type="evidence" value="ECO:0007669"/>
    <property type="project" value="UniProtKB-ARBA"/>
</dbReference>
<keyword evidence="5 9" id="KW-0812">Transmembrane</keyword>
<dbReference type="InterPro" id="IPR044880">
    <property type="entry name" value="NCX_ion-bd_dom_sf"/>
</dbReference>
<keyword evidence="4" id="KW-0106">Calcium</keyword>
<dbReference type="PANTHER" id="PTHR31503">
    <property type="entry name" value="VACUOLAR CALCIUM ION TRANSPORTER"/>
    <property type="match status" value="1"/>
</dbReference>
<evidence type="ECO:0000256" key="8">
    <source>
        <dbReference type="ARBA" id="ARBA00023136"/>
    </source>
</evidence>
<comment type="caution">
    <text evidence="12">The sequence shown here is derived from an EMBL/GenBank/DDBJ whole genome shotgun (WGS) entry which is preliminary data.</text>
</comment>
<feature type="domain" description="Sodium/calcium exchanger membrane region" evidence="10">
    <location>
        <begin position="40"/>
        <end position="195"/>
    </location>
</feature>
<feature type="transmembrane region" description="Helical" evidence="9">
    <location>
        <begin position="138"/>
        <end position="158"/>
    </location>
</feature>
<keyword evidence="3" id="KW-0050">Antiport</keyword>
<dbReference type="InterPro" id="IPR004837">
    <property type="entry name" value="NaCa_Exmemb"/>
</dbReference>